<evidence type="ECO:0000313" key="2">
    <source>
        <dbReference type="Proteomes" id="UP000070612"/>
    </source>
</evidence>
<dbReference type="PATRIC" id="fig|59750.3.peg.2737"/>
<comment type="caution">
    <text evidence="1">The sequence shown here is derived from an EMBL/GenBank/DDBJ whole genome shotgun (WGS) entry which is preliminary data.</text>
</comment>
<organism evidence="1 2">
    <name type="scientific">Mycolicibacterium wolinskyi</name>
    <dbReference type="NCBI Taxonomy" id="59750"/>
    <lineage>
        <taxon>Bacteria</taxon>
        <taxon>Bacillati</taxon>
        <taxon>Actinomycetota</taxon>
        <taxon>Actinomycetes</taxon>
        <taxon>Mycobacteriales</taxon>
        <taxon>Mycobacteriaceae</taxon>
        <taxon>Mycolicibacterium</taxon>
    </lineage>
</organism>
<protein>
    <submittedName>
        <fullName evidence="1">Uncharacterized protein</fullName>
    </submittedName>
</protein>
<keyword evidence="2" id="KW-1185">Reference proteome</keyword>
<accession>A0A132PT08</accession>
<reference evidence="1 2" key="1">
    <citation type="submission" date="2015-07" db="EMBL/GenBank/DDBJ databases">
        <title>A draft genome sequence of Mycobacterium wolinskyi.</title>
        <authorList>
            <person name="de Man T.J."/>
            <person name="Perry K.A."/>
            <person name="Coulliette A.D."/>
            <person name="Jensen B."/>
            <person name="Toney N.C."/>
            <person name="Limbago B.M."/>
            <person name="Noble-Wang J."/>
        </authorList>
    </citation>
    <scope>NUCLEOTIDE SEQUENCE [LARGE SCALE GENOMIC DNA]</scope>
    <source>
        <strain evidence="1 2">CDC_01</strain>
    </source>
</reference>
<gene>
    <name evidence="1" type="ORF">AFM11_04295</name>
</gene>
<dbReference type="RefSeq" id="WP_067844456.1">
    <property type="nucleotide sequence ID" value="NZ_LGTW01000002.1"/>
</dbReference>
<sequence>MFERVKYMVGFAGAYRRSRSAGADHFDALDTAARDMMLRKLDGRDEPTADQTPPEPVAEVWRDPESTCALADGAWFGDGSIEITSRHIGLLRQMRFGWDGAERGAPMLDPKQPYGRTDLLAQLGEVFESDDARELARRHVEMFFVLARALRHGKLAPGRYRLGNLGPDDVRRAMRGYPDVTDADLGLDADGQVTIIDDHVRLLRAIDIRWPSGYDCEDLLAIGRYPAAAADPKRTYGDFSFIEADMARVLDVLPPPPVDGPPVFEPSPELAARLQRLHWQMLVAMQVFVERADLAPGVYSLDG</sequence>
<dbReference type="STRING" id="59750.AWC31_20860"/>
<evidence type="ECO:0000313" key="1">
    <source>
        <dbReference type="EMBL" id="KWX25478.1"/>
    </source>
</evidence>
<dbReference type="Proteomes" id="UP000070612">
    <property type="component" value="Unassembled WGS sequence"/>
</dbReference>
<dbReference type="AlphaFoldDB" id="A0A132PT08"/>
<name>A0A132PT08_9MYCO</name>
<dbReference type="EMBL" id="LGTW01000002">
    <property type="protein sequence ID" value="KWX25478.1"/>
    <property type="molecule type" value="Genomic_DNA"/>
</dbReference>
<proteinExistence type="predicted"/>